<gene>
    <name evidence="3" type="ORF">ODALV1_LOCUS9294</name>
</gene>
<organism evidence="3 4">
    <name type="scientific">Orchesella dallaii</name>
    <dbReference type="NCBI Taxonomy" id="48710"/>
    <lineage>
        <taxon>Eukaryota</taxon>
        <taxon>Metazoa</taxon>
        <taxon>Ecdysozoa</taxon>
        <taxon>Arthropoda</taxon>
        <taxon>Hexapoda</taxon>
        <taxon>Collembola</taxon>
        <taxon>Entomobryomorpha</taxon>
        <taxon>Entomobryoidea</taxon>
        <taxon>Orchesellidae</taxon>
        <taxon>Orchesellinae</taxon>
        <taxon>Orchesella</taxon>
    </lineage>
</organism>
<dbReference type="PANTHER" id="PTHR23401:SF0">
    <property type="entry name" value="CYCLIN-DEPENDENT KINASE 5 ACTIVATOR"/>
    <property type="match status" value="1"/>
</dbReference>
<proteinExistence type="inferred from homology"/>
<accession>A0ABP1QCQ8</accession>
<dbReference type="SUPFAM" id="SSF47954">
    <property type="entry name" value="Cyclin-like"/>
    <property type="match status" value="2"/>
</dbReference>
<dbReference type="Gene3D" id="1.10.472.10">
    <property type="entry name" value="Cyclin-like"/>
    <property type="match status" value="2"/>
</dbReference>
<comment type="caution">
    <text evidence="3">The sequence shown here is derived from an EMBL/GenBank/DDBJ whole genome shotgun (WGS) entry which is preliminary data.</text>
</comment>
<feature type="region of interest" description="Disordered" evidence="2">
    <location>
        <begin position="1"/>
        <end position="28"/>
    </location>
</feature>
<dbReference type="PANTHER" id="PTHR23401">
    <property type="entry name" value="CYCLIN DEPENDANT KINASE-5 ACTIVATOR"/>
    <property type="match status" value="1"/>
</dbReference>
<dbReference type="EMBL" id="CAXLJM020000027">
    <property type="protein sequence ID" value="CAL8096193.1"/>
    <property type="molecule type" value="Genomic_DNA"/>
</dbReference>
<evidence type="ECO:0008006" key="5">
    <source>
        <dbReference type="Google" id="ProtNLM"/>
    </source>
</evidence>
<name>A0ABP1QCQ8_9HEXA</name>
<feature type="compositionally biased region" description="Polar residues" evidence="2">
    <location>
        <begin position="1"/>
        <end position="11"/>
    </location>
</feature>
<evidence type="ECO:0000256" key="2">
    <source>
        <dbReference type="SAM" id="MobiDB-lite"/>
    </source>
</evidence>
<dbReference type="InterPro" id="IPR004944">
    <property type="entry name" value="CDK5_activator"/>
</dbReference>
<feature type="compositionally biased region" description="Low complexity" evidence="2">
    <location>
        <begin position="12"/>
        <end position="23"/>
    </location>
</feature>
<reference evidence="3 4" key="1">
    <citation type="submission" date="2024-08" db="EMBL/GenBank/DDBJ databases">
        <authorList>
            <person name="Cucini C."/>
            <person name="Frati F."/>
        </authorList>
    </citation>
    <scope>NUCLEOTIDE SEQUENCE [LARGE SCALE GENOMIC DNA]</scope>
</reference>
<evidence type="ECO:0000313" key="3">
    <source>
        <dbReference type="EMBL" id="CAL8096193.1"/>
    </source>
</evidence>
<evidence type="ECO:0000313" key="4">
    <source>
        <dbReference type="Proteomes" id="UP001642540"/>
    </source>
</evidence>
<evidence type="ECO:0000256" key="1">
    <source>
        <dbReference type="ARBA" id="ARBA00010175"/>
    </source>
</evidence>
<dbReference type="Proteomes" id="UP001642540">
    <property type="component" value="Unassembled WGS sequence"/>
</dbReference>
<feature type="region of interest" description="Disordered" evidence="2">
    <location>
        <begin position="330"/>
        <end position="349"/>
    </location>
</feature>
<comment type="similarity">
    <text evidence="1">Belongs to the cyclin-dependent kinase 5 activator family.</text>
</comment>
<dbReference type="Pfam" id="PF03261">
    <property type="entry name" value="CDK5_activator"/>
    <property type="match status" value="2"/>
</dbReference>
<protein>
    <recommendedName>
        <fullName evidence="5">Cyclin-dependent kinase 5 activator 1</fullName>
    </recommendedName>
</protein>
<sequence>MGTVLSFSPRGSTTSEPTLPLSTHHGTNPPDILLTQTQIHQNHHHSVVTQPFKKHSLFLNALSWKRVNSKKQQQQQSEAQIKLAQQHQHNATTQTVLAQNIMNNSNSLVNCHSNNNINNLSHNAGANNHLHHSNHVHHHGHGRLPLDTIQPFINNQNNINNNLSHGSHPKNVNTAKLPPVLSHRGLDLARCPPQSQTKIDTKLAPKAILTSGPLVGRRTVIQASTSELLKCLGVFLCRKCKKLKDFQPSDAILWLRTVDRSLLLQGWQDVGFINPANIVFVYLLVREGIWLGTNTTEHQRNASLTSSDASSTASSDVDVITSNNTNGNALVSSNNINNNPTTTTTSSTTVSSLSKGKTLWDAIEHERDLHSYVLTCLYLSYSYMGNEISYPLKPFLVEDNREKFWDRCLLIVNRMSRDMLRINAEPAFFTEVFSELKSVGVSL</sequence>
<dbReference type="InterPro" id="IPR036915">
    <property type="entry name" value="Cyclin-like_sf"/>
</dbReference>
<keyword evidence="4" id="KW-1185">Reference proteome</keyword>